<evidence type="ECO:0000256" key="3">
    <source>
        <dbReference type="ARBA" id="ARBA00022475"/>
    </source>
</evidence>
<dbReference type="PANTHER" id="PTHR35011">
    <property type="entry name" value="2,3-DIKETO-L-GULONATE TRAP TRANSPORTER SMALL PERMEASE PROTEIN YIAM"/>
    <property type="match status" value="1"/>
</dbReference>
<evidence type="ECO:0000256" key="1">
    <source>
        <dbReference type="ARBA" id="ARBA00004429"/>
    </source>
</evidence>
<evidence type="ECO:0000256" key="8">
    <source>
        <dbReference type="ARBA" id="ARBA00038436"/>
    </source>
</evidence>
<feature type="transmembrane region" description="Helical" evidence="9">
    <location>
        <begin position="12"/>
        <end position="38"/>
    </location>
</feature>
<evidence type="ECO:0000256" key="5">
    <source>
        <dbReference type="ARBA" id="ARBA00022692"/>
    </source>
</evidence>
<reference evidence="11 12" key="1">
    <citation type="journal article" date="2014" name="Genome Announc.">
        <title>Draft Genome Sequence of Lutibaculum baratangense Strain AMV1T, Isolated from a Mud Volcano in Andamans, India.</title>
        <authorList>
            <person name="Singh A."/>
            <person name="Sreenivas A."/>
            <person name="Sathyanarayana Reddy G."/>
            <person name="Pinnaka A.K."/>
            <person name="Shivaji S."/>
        </authorList>
    </citation>
    <scope>NUCLEOTIDE SEQUENCE [LARGE SCALE GENOMIC DNA]</scope>
    <source>
        <strain evidence="11 12">AMV1</strain>
    </source>
</reference>
<comment type="function">
    <text evidence="9">Part of the tripartite ATP-independent periplasmic (TRAP) transport system.</text>
</comment>
<evidence type="ECO:0000256" key="4">
    <source>
        <dbReference type="ARBA" id="ARBA00022519"/>
    </source>
</evidence>
<feature type="transmembrane region" description="Helical" evidence="9">
    <location>
        <begin position="88"/>
        <end position="114"/>
    </location>
</feature>
<dbReference type="GO" id="GO:0022857">
    <property type="term" value="F:transmembrane transporter activity"/>
    <property type="evidence" value="ECO:0007669"/>
    <property type="project" value="UniProtKB-UniRule"/>
</dbReference>
<keyword evidence="6 9" id="KW-1133">Transmembrane helix</keyword>
<dbReference type="EMBL" id="AWXZ01000016">
    <property type="protein sequence ID" value="ESR26252.1"/>
    <property type="molecule type" value="Genomic_DNA"/>
</dbReference>
<keyword evidence="4 9" id="KW-0997">Cell inner membrane</keyword>
<gene>
    <name evidence="11" type="ORF">N177_1111</name>
</gene>
<keyword evidence="2 9" id="KW-0813">Transport</keyword>
<dbReference type="RefSeq" id="WP_023431256.1">
    <property type="nucleotide sequence ID" value="NZ_AWXZ01000016.1"/>
</dbReference>
<comment type="subunit">
    <text evidence="9">The complex comprises the extracytoplasmic solute receptor protein and the two transmembrane proteins.</text>
</comment>
<sequence length="173" mass="18865">MRAYIAIVSALSRAGGILAMLLLAAAVLVTCQMIVVRYFLNASTVWQTEFVIYSIVAATFIGSPAVLIDRGHVGVEVLPNMLSPGPRFWLELAGAIAGLVFCILLAWSGGIFFYEALTRGWKTSTVWALPLWIPTLPLPLGIGLLALQYTAEMLKLRQGERLTASELPMEELK</sequence>
<dbReference type="eggNOG" id="COG3090">
    <property type="taxonomic scope" value="Bacteria"/>
</dbReference>
<proteinExistence type="inferred from homology"/>
<evidence type="ECO:0000256" key="7">
    <source>
        <dbReference type="ARBA" id="ARBA00023136"/>
    </source>
</evidence>
<dbReference type="Pfam" id="PF04290">
    <property type="entry name" value="DctQ"/>
    <property type="match status" value="1"/>
</dbReference>
<accession>V4R2S2</accession>
<dbReference type="GO" id="GO:0015740">
    <property type="term" value="P:C4-dicarboxylate transport"/>
    <property type="evidence" value="ECO:0007669"/>
    <property type="project" value="TreeGrafter"/>
</dbReference>
<feature type="transmembrane region" description="Helical" evidence="9">
    <location>
        <begin position="50"/>
        <end position="68"/>
    </location>
</feature>
<organism evidence="11 12">
    <name type="scientific">Lutibaculum baratangense AMV1</name>
    <dbReference type="NCBI Taxonomy" id="631454"/>
    <lineage>
        <taxon>Bacteria</taxon>
        <taxon>Pseudomonadati</taxon>
        <taxon>Pseudomonadota</taxon>
        <taxon>Alphaproteobacteria</taxon>
        <taxon>Hyphomicrobiales</taxon>
        <taxon>Tepidamorphaceae</taxon>
        <taxon>Lutibaculum</taxon>
    </lineage>
</organism>
<dbReference type="STRING" id="631454.N177_1111"/>
<comment type="caution">
    <text evidence="11">The sequence shown here is derived from an EMBL/GenBank/DDBJ whole genome shotgun (WGS) entry which is preliminary data.</text>
</comment>
<evidence type="ECO:0000256" key="2">
    <source>
        <dbReference type="ARBA" id="ARBA00022448"/>
    </source>
</evidence>
<evidence type="ECO:0000256" key="9">
    <source>
        <dbReference type="RuleBase" id="RU369079"/>
    </source>
</evidence>
<protein>
    <recommendedName>
        <fullName evidence="9">TRAP transporter small permease protein</fullName>
    </recommendedName>
</protein>
<dbReference type="GO" id="GO:0005886">
    <property type="term" value="C:plasma membrane"/>
    <property type="evidence" value="ECO:0007669"/>
    <property type="project" value="UniProtKB-SubCell"/>
</dbReference>
<keyword evidence="12" id="KW-1185">Reference proteome</keyword>
<comment type="subcellular location">
    <subcellularLocation>
        <location evidence="1 9">Cell inner membrane</location>
        <topology evidence="1 9">Multi-pass membrane protein</topology>
    </subcellularLocation>
</comment>
<dbReference type="Proteomes" id="UP000017819">
    <property type="component" value="Unassembled WGS sequence"/>
</dbReference>
<dbReference type="InterPro" id="IPR007387">
    <property type="entry name" value="TRAP_DctQ"/>
</dbReference>
<dbReference type="AlphaFoldDB" id="V4R2S2"/>
<dbReference type="InterPro" id="IPR027469">
    <property type="entry name" value="Cation_efflux_TMD_sf"/>
</dbReference>
<feature type="domain" description="Tripartite ATP-independent periplasmic transporters DctQ component" evidence="10">
    <location>
        <begin position="27"/>
        <end position="156"/>
    </location>
</feature>
<dbReference type="PANTHER" id="PTHR35011:SF10">
    <property type="entry name" value="TRAP TRANSPORTER SMALL PERMEASE PROTEIN"/>
    <property type="match status" value="1"/>
</dbReference>
<evidence type="ECO:0000313" key="12">
    <source>
        <dbReference type="Proteomes" id="UP000017819"/>
    </source>
</evidence>
<dbReference type="PATRIC" id="fig|631454.5.peg.1096"/>
<keyword evidence="7 9" id="KW-0472">Membrane</keyword>
<evidence type="ECO:0000256" key="6">
    <source>
        <dbReference type="ARBA" id="ARBA00022989"/>
    </source>
</evidence>
<evidence type="ECO:0000259" key="10">
    <source>
        <dbReference type="Pfam" id="PF04290"/>
    </source>
</evidence>
<keyword evidence="3" id="KW-1003">Cell membrane</keyword>
<dbReference type="InterPro" id="IPR055348">
    <property type="entry name" value="DctQ"/>
</dbReference>
<comment type="similarity">
    <text evidence="8 9">Belongs to the TRAP transporter small permease family.</text>
</comment>
<evidence type="ECO:0000313" key="11">
    <source>
        <dbReference type="EMBL" id="ESR26252.1"/>
    </source>
</evidence>
<name>V4R2S2_9HYPH</name>
<keyword evidence="5 9" id="KW-0812">Transmembrane</keyword>
<feature type="transmembrane region" description="Helical" evidence="9">
    <location>
        <begin position="126"/>
        <end position="147"/>
    </location>
</feature>
<dbReference type="SUPFAM" id="SSF161111">
    <property type="entry name" value="Cation efflux protein transmembrane domain-like"/>
    <property type="match status" value="1"/>
</dbReference>